<reference evidence="1" key="1">
    <citation type="submission" date="2018-02" db="EMBL/GenBank/DDBJ databases">
        <title>Rhizophora mucronata_Transcriptome.</title>
        <authorList>
            <person name="Meera S.P."/>
            <person name="Sreeshan A."/>
            <person name="Augustine A."/>
        </authorList>
    </citation>
    <scope>NUCLEOTIDE SEQUENCE</scope>
    <source>
        <tissue evidence="1">Leaf</tissue>
    </source>
</reference>
<proteinExistence type="predicted"/>
<accession>A0A2P2P0I9</accession>
<evidence type="ECO:0000313" key="1">
    <source>
        <dbReference type="EMBL" id="MBX48244.1"/>
    </source>
</evidence>
<protein>
    <submittedName>
        <fullName evidence="1">Uncharacterized protein</fullName>
    </submittedName>
</protein>
<dbReference type="AlphaFoldDB" id="A0A2P2P0I9"/>
<organism evidence="1">
    <name type="scientific">Rhizophora mucronata</name>
    <name type="common">Asiatic mangrove</name>
    <dbReference type="NCBI Taxonomy" id="61149"/>
    <lineage>
        <taxon>Eukaryota</taxon>
        <taxon>Viridiplantae</taxon>
        <taxon>Streptophyta</taxon>
        <taxon>Embryophyta</taxon>
        <taxon>Tracheophyta</taxon>
        <taxon>Spermatophyta</taxon>
        <taxon>Magnoliopsida</taxon>
        <taxon>eudicotyledons</taxon>
        <taxon>Gunneridae</taxon>
        <taxon>Pentapetalae</taxon>
        <taxon>rosids</taxon>
        <taxon>fabids</taxon>
        <taxon>Malpighiales</taxon>
        <taxon>Rhizophoraceae</taxon>
        <taxon>Rhizophora</taxon>
    </lineage>
</organism>
<sequence>MLPVQSEPTLVNLPCRYTTAWWVFTQHRNIGKSGSQHYIELCHGISKVSADFSVKKRKQKASIENPPSHTLSFNYQISM</sequence>
<name>A0A2P2P0I9_RHIMU</name>
<dbReference type="EMBL" id="GGEC01067760">
    <property type="protein sequence ID" value="MBX48244.1"/>
    <property type="molecule type" value="Transcribed_RNA"/>
</dbReference>